<comment type="caution">
    <text evidence="19">The sequence shown here is derived from an EMBL/GenBank/DDBJ whole genome shotgun (WGS) entry which is preliminary data.</text>
</comment>
<evidence type="ECO:0000313" key="20">
    <source>
        <dbReference type="Proteomes" id="UP000187429"/>
    </source>
</evidence>
<evidence type="ECO:0000256" key="13">
    <source>
        <dbReference type="ARBA" id="ARBA00040403"/>
    </source>
</evidence>
<keyword evidence="20" id="KW-1185">Reference proteome</keyword>
<dbReference type="EC" id="3.4.16.6" evidence="12"/>
<evidence type="ECO:0000256" key="10">
    <source>
        <dbReference type="ARBA" id="ARBA00023136"/>
    </source>
</evidence>
<dbReference type="SUPFAM" id="SSF53474">
    <property type="entry name" value="alpha/beta-Hydrolases"/>
    <property type="match status" value="1"/>
</dbReference>
<evidence type="ECO:0000256" key="6">
    <source>
        <dbReference type="ARBA" id="ARBA00022703"/>
    </source>
</evidence>
<evidence type="ECO:0000256" key="5">
    <source>
        <dbReference type="ARBA" id="ARBA00022692"/>
    </source>
</evidence>
<evidence type="ECO:0000256" key="4">
    <source>
        <dbReference type="ARBA" id="ARBA00022645"/>
    </source>
</evidence>
<comment type="similarity">
    <text evidence="3">Belongs to the peptidase S10 family.</text>
</comment>
<gene>
    <name evidence="19" type="ORF">AYI69_g4169</name>
</gene>
<dbReference type="AlphaFoldDB" id="A0A1R1YFX9"/>
<comment type="catalytic activity">
    <reaction evidence="1">
        <text>Preferential release of a C-terminal arginine or lysine residue.</text>
        <dbReference type="EC" id="3.4.16.6"/>
    </reaction>
</comment>
<dbReference type="GO" id="GO:0004185">
    <property type="term" value="F:serine-type carboxypeptidase activity"/>
    <property type="evidence" value="ECO:0007669"/>
    <property type="project" value="UniProtKB-EC"/>
</dbReference>
<evidence type="ECO:0000256" key="12">
    <source>
        <dbReference type="ARBA" id="ARBA00038895"/>
    </source>
</evidence>
<proteinExistence type="inferred from homology"/>
<accession>A0A1R1YFX9</accession>
<comment type="subcellular location">
    <subcellularLocation>
        <location evidence="2">Golgi apparatus</location>
        <location evidence="2">trans-Golgi network membrane</location>
        <topology evidence="2">Single-pass type I membrane protein</topology>
    </subcellularLocation>
</comment>
<evidence type="ECO:0000256" key="9">
    <source>
        <dbReference type="ARBA" id="ARBA00023034"/>
    </source>
</evidence>
<keyword evidence="4 19" id="KW-0121">Carboxypeptidase</keyword>
<evidence type="ECO:0000256" key="11">
    <source>
        <dbReference type="ARBA" id="ARBA00023180"/>
    </source>
</evidence>
<dbReference type="EMBL" id="LSSM01001572">
    <property type="protein sequence ID" value="OMJ25812.1"/>
    <property type="molecule type" value="Genomic_DNA"/>
</dbReference>
<feature type="chain" id="PRO_5013362972" description="Pheromone-processing carboxypeptidase KEX1" evidence="18">
    <location>
        <begin position="25"/>
        <end position="1004"/>
    </location>
</feature>
<dbReference type="GO" id="GO:0006508">
    <property type="term" value="P:proteolysis"/>
    <property type="evidence" value="ECO:0007669"/>
    <property type="project" value="InterPro"/>
</dbReference>
<evidence type="ECO:0000256" key="15">
    <source>
        <dbReference type="ARBA" id="ARBA00042717"/>
    </source>
</evidence>
<keyword evidence="10 17" id="KW-0472">Membrane</keyword>
<keyword evidence="4 19" id="KW-0645">Protease</keyword>
<evidence type="ECO:0000256" key="3">
    <source>
        <dbReference type="ARBA" id="ARBA00009431"/>
    </source>
</evidence>
<dbReference type="GO" id="GO:0005794">
    <property type="term" value="C:Golgi apparatus"/>
    <property type="evidence" value="ECO:0007669"/>
    <property type="project" value="UniProtKB-SubCell"/>
</dbReference>
<keyword evidence="8 17" id="KW-1133">Transmembrane helix</keyword>
<evidence type="ECO:0000313" key="19">
    <source>
        <dbReference type="EMBL" id="OMJ25812.1"/>
    </source>
</evidence>
<name>A0A1R1YFX9_9FUNG</name>
<feature type="region of interest" description="Disordered" evidence="16">
    <location>
        <begin position="226"/>
        <end position="249"/>
    </location>
</feature>
<sequence length="1004" mass="109133">MVSDKKIKTSLLFILYSHLNSVSAQAPQNIEFSVLSEIIFNQNIATENAQNSKSTDPNFETPISPQLVVTSGIDPSIQSVAAIASQDHEIPSAIISTQQQIQSQNIFSNANPGSLEDSLRPTQENAPQQIAQVTPSEGAVTLAVPAQAAVPAEVVVTQSQQAAPSSILPQVDQKITVTQVLGDSVDVLPTNVASNTVLKSTMILQSVASAGIAAPVVAGVQKNETLSNISDPSPQASSKDPETPGNRLPSISETILQYNNSINDTLSQQPKKVADKVDNVNADSSETAVLNPGDTIQPAALNATLPAGPNAVTPSVNKVEVPNAQNVTEAITIPLESQILSQNNSTISDGSVKSNDSPTADSSNSNIPAAKLNSTVLNSVSDISTSTPIGYSDASFKENSKIFKTKEDYHVKYLPFAKDNKLKSINNYAGQMDLGETDRELFFWLVKNETNTKNQDQLLLWLNGGPGCSSMYGLFLENGPYAFNSKRQIEMRPYSWTRQVDMLFIDQPFGTGLSVTPESSYVTNYDDSNKYLILFLNKFFSVFPEYKKRKIILAGESDAGSYLINLANSIVVGNSSINYTLATGSNNTLSDIKISSLMIGNGWIDPQSTYESYEPFLSSHGVLDSETASLMRARTQLCTNSYNEAVFSSVRSSVCDGIMSYFMQMKIGEGGKCYNLFNIDLLDKKPTCGKNYPEGTDVLTAYMSRQDVQLALHVKPGKSIKSWDKCNPAVLNNFKFENTIASVAHLPKLLEKIPVLLFDGDKDIMCNTLSHTLMIEKMTWNGEKGYKKANNITEYTGWSLDGKQVGSFNSERNLTHAVLFNASHMAAVESPLAALEMLTVFAKLDDSNVKYLFKKGGTFLGNLVKSNQGSLKSSSDDLITPSKNSFWRSLLVLILVVGFMALAFYILHRKFGDNKPAKSFTQVQTEVDDNGDPVIDYSAAATGSNGYALTHIVTNTDDKSKANKNLKPSKDTESEVLIVSSESGLTDGEFTDTEYDLRDVYLSK</sequence>
<feature type="transmembrane region" description="Helical" evidence="17">
    <location>
        <begin position="886"/>
        <end position="907"/>
    </location>
</feature>
<evidence type="ECO:0000256" key="1">
    <source>
        <dbReference type="ARBA" id="ARBA00001003"/>
    </source>
</evidence>
<dbReference type="PANTHER" id="PTHR11802">
    <property type="entry name" value="SERINE PROTEASE FAMILY S10 SERINE CARBOXYPEPTIDASE"/>
    <property type="match status" value="1"/>
</dbReference>
<protein>
    <recommendedName>
        <fullName evidence="14">Pheromone-processing carboxypeptidase KEX1</fullName>
        <ecNumber evidence="12">3.4.16.6</ecNumber>
    </recommendedName>
    <alternativeName>
        <fullName evidence="15">Carboxypeptidase D</fullName>
    </alternativeName>
    <alternativeName>
        <fullName evidence="13">Pheromone-processing carboxypeptidase kex1</fullName>
    </alternativeName>
</protein>
<keyword evidence="5 17" id="KW-0812">Transmembrane</keyword>
<keyword evidence="7 18" id="KW-0732">Signal</keyword>
<dbReference type="GO" id="GO:0006915">
    <property type="term" value="P:apoptotic process"/>
    <property type="evidence" value="ECO:0007669"/>
    <property type="project" value="UniProtKB-KW"/>
</dbReference>
<reference evidence="20" key="1">
    <citation type="submission" date="2017-01" db="EMBL/GenBank/DDBJ databases">
        <authorList>
            <person name="Wang Y."/>
            <person name="White M."/>
            <person name="Kvist S."/>
            <person name="Moncalvo J.-M."/>
        </authorList>
    </citation>
    <scope>NUCLEOTIDE SEQUENCE [LARGE SCALE GENOMIC DNA]</scope>
    <source>
        <strain evidence="20">ID-206-W2</strain>
    </source>
</reference>
<organism evidence="19 20">
    <name type="scientific">Smittium culicis</name>
    <dbReference type="NCBI Taxonomy" id="133412"/>
    <lineage>
        <taxon>Eukaryota</taxon>
        <taxon>Fungi</taxon>
        <taxon>Fungi incertae sedis</taxon>
        <taxon>Zoopagomycota</taxon>
        <taxon>Kickxellomycotina</taxon>
        <taxon>Harpellomycetes</taxon>
        <taxon>Harpellales</taxon>
        <taxon>Legeriomycetaceae</taxon>
        <taxon>Smittium</taxon>
    </lineage>
</organism>
<evidence type="ECO:0000256" key="17">
    <source>
        <dbReference type="SAM" id="Phobius"/>
    </source>
</evidence>
<evidence type="ECO:0000256" key="2">
    <source>
        <dbReference type="ARBA" id="ARBA00004393"/>
    </source>
</evidence>
<feature type="signal peptide" evidence="18">
    <location>
        <begin position="1"/>
        <end position="24"/>
    </location>
</feature>
<keyword evidence="4 19" id="KW-0378">Hydrolase</keyword>
<feature type="compositionally biased region" description="Polar residues" evidence="16">
    <location>
        <begin position="226"/>
        <end position="238"/>
    </location>
</feature>
<dbReference type="PANTHER" id="PTHR11802:SF190">
    <property type="entry name" value="PHEROMONE-PROCESSING CARBOXYPEPTIDASE KEX1"/>
    <property type="match status" value="1"/>
</dbReference>
<dbReference type="InterPro" id="IPR001563">
    <property type="entry name" value="Peptidase_S10"/>
</dbReference>
<keyword evidence="6" id="KW-0053">Apoptosis</keyword>
<dbReference type="Proteomes" id="UP000187429">
    <property type="component" value="Unassembled WGS sequence"/>
</dbReference>
<keyword evidence="11" id="KW-0325">Glycoprotein</keyword>
<feature type="region of interest" description="Disordered" evidence="16">
    <location>
        <begin position="346"/>
        <end position="368"/>
    </location>
</feature>
<keyword evidence="9" id="KW-0333">Golgi apparatus</keyword>
<evidence type="ECO:0000256" key="7">
    <source>
        <dbReference type="ARBA" id="ARBA00022729"/>
    </source>
</evidence>
<evidence type="ECO:0000256" key="16">
    <source>
        <dbReference type="SAM" id="MobiDB-lite"/>
    </source>
</evidence>
<dbReference type="PRINTS" id="PR00724">
    <property type="entry name" value="CRBOXYPTASEC"/>
</dbReference>
<evidence type="ECO:0000256" key="18">
    <source>
        <dbReference type="SAM" id="SignalP"/>
    </source>
</evidence>
<dbReference type="InterPro" id="IPR029058">
    <property type="entry name" value="AB_hydrolase_fold"/>
</dbReference>
<evidence type="ECO:0000256" key="8">
    <source>
        <dbReference type="ARBA" id="ARBA00022989"/>
    </source>
</evidence>
<evidence type="ECO:0000256" key="14">
    <source>
        <dbReference type="ARBA" id="ARBA00040628"/>
    </source>
</evidence>
<dbReference type="OrthoDB" id="443318at2759"/>
<dbReference type="Pfam" id="PF00450">
    <property type="entry name" value="Peptidase_S10"/>
    <property type="match status" value="1"/>
</dbReference>
<dbReference type="Gene3D" id="3.40.50.1820">
    <property type="entry name" value="alpha/beta hydrolase"/>
    <property type="match status" value="1"/>
</dbReference>